<dbReference type="SUPFAM" id="SSF56024">
    <property type="entry name" value="Phospholipase D/nuclease"/>
    <property type="match status" value="2"/>
</dbReference>
<evidence type="ECO:0000256" key="6">
    <source>
        <dbReference type="PIRSR" id="PIRSR610347-1"/>
    </source>
</evidence>
<dbReference type="AlphaFoldDB" id="A0A7W7Z0U8"/>
<dbReference type="Gene3D" id="3.30.870.10">
    <property type="entry name" value="Endonuclease Chain A"/>
    <property type="match status" value="1"/>
</dbReference>
<keyword evidence="3" id="KW-0378">Hydrolase</keyword>
<feature type="site" description="Interaction with DNA" evidence="8">
    <location>
        <position position="361"/>
    </location>
</feature>
<evidence type="ECO:0000256" key="7">
    <source>
        <dbReference type="PIRSR" id="PIRSR610347-2"/>
    </source>
</evidence>
<organism evidence="9 10">
    <name type="scientific">Rhodopseudomonas rhenobacensis</name>
    <dbReference type="NCBI Taxonomy" id="87461"/>
    <lineage>
        <taxon>Bacteria</taxon>
        <taxon>Pseudomonadati</taxon>
        <taxon>Pseudomonadota</taxon>
        <taxon>Alphaproteobacteria</taxon>
        <taxon>Hyphomicrobiales</taxon>
        <taxon>Nitrobacteraceae</taxon>
        <taxon>Rhodopseudomonas</taxon>
    </lineage>
</organism>
<evidence type="ECO:0000313" key="9">
    <source>
        <dbReference type="EMBL" id="MBB5045953.1"/>
    </source>
</evidence>
<dbReference type="Proteomes" id="UP000542353">
    <property type="component" value="Unassembled WGS sequence"/>
</dbReference>
<dbReference type="GO" id="GO:0004527">
    <property type="term" value="F:exonuclease activity"/>
    <property type="evidence" value="ECO:0007669"/>
    <property type="project" value="UniProtKB-KW"/>
</dbReference>
<evidence type="ECO:0000256" key="2">
    <source>
        <dbReference type="ARBA" id="ARBA00022763"/>
    </source>
</evidence>
<protein>
    <recommendedName>
        <fullName evidence="11">Tyrosyl-DNA phosphodiesterase</fullName>
    </recommendedName>
</protein>
<dbReference type="InterPro" id="IPR010347">
    <property type="entry name" value="Tdp1"/>
</dbReference>
<evidence type="ECO:0008006" key="11">
    <source>
        <dbReference type="Google" id="ProtNLM"/>
    </source>
</evidence>
<evidence type="ECO:0000256" key="8">
    <source>
        <dbReference type="PIRSR" id="PIRSR610347-3"/>
    </source>
</evidence>
<proteinExistence type="predicted"/>
<dbReference type="RefSeq" id="WP_184254289.1">
    <property type="nucleotide sequence ID" value="NZ_JACHIH010000002.1"/>
</dbReference>
<keyword evidence="10" id="KW-1185">Reference proteome</keyword>
<dbReference type="GO" id="GO:0006281">
    <property type="term" value="P:DNA repair"/>
    <property type="evidence" value="ECO:0007669"/>
    <property type="project" value="UniProtKB-KW"/>
</dbReference>
<accession>A0A7W7Z0U8</accession>
<evidence type="ECO:0000256" key="4">
    <source>
        <dbReference type="ARBA" id="ARBA00022839"/>
    </source>
</evidence>
<evidence type="ECO:0000256" key="1">
    <source>
        <dbReference type="ARBA" id="ARBA00022722"/>
    </source>
</evidence>
<keyword evidence="4" id="KW-0269">Exonuclease</keyword>
<evidence type="ECO:0000313" key="10">
    <source>
        <dbReference type="Proteomes" id="UP000542353"/>
    </source>
</evidence>
<feature type="binding site" evidence="7">
    <location>
        <position position="341"/>
    </location>
    <ligand>
        <name>substrate</name>
    </ligand>
</feature>
<dbReference type="PANTHER" id="PTHR12415:SF0">
    <property type="entry name" value="TYROSYL-DNA PHOSPHODIESTERASE 1"/>
    <property type="match status" value="1"/>
</dbReference>
<evidence type="ECO:0000256" key="5">
    <source>
        <dbReference type="ARBA" id="ARBA00023204"/>
    </source>
</evidence>
<keyword evidence="2" id="KW-0227">DNA damage</keyword>
<feature type="binding site" evidence="7">
    <location>
        <position position="120"/>
    </location>
    <ligand>
        <name>substrate</name>
    </ligand>
</feature>
<name>A0A7W7Z0U8_9BRAD</name>
<gene>
    <name evidence="9" type="ORF">HNR60_000688</name>
</gene>
<dbReference type="EMBL" id="JACHIH010000002">
    <property type="protein sequence ID" value="MBB5045953.1"/>
    <property type="molecule type" value="Genomic_DNA"/>
</dbReference>
<evidence type="ECO:0000256" key="3">
    <source>
        <dbReference type="ARBA" id="ARBA00022801"/>
    </source>
</evidence>
<dbReference type="GO" id="GO:0003697">
    <property type="term" value="F:single-stranded DNA binding"/>
    <property type="evidence" value="ECO:0007669"/>
    <property type="project" value="TreeGrafter"/>
</dbReference>
<keyword evidence="1" id="KW-0540">Nuclease</keyword>
<feature type="active site" description="Nucleophile" evidence="6">
    <location>
        <position position="118"/>
    </location>
</feature>
<keyword evidence="5" id="KW-0234">DNA repair</keyword>
<comment type="caution">
    <text evidence="9">The sequence shown here is derived from an EMBL/GenBank/DDBJ whole genome shotgun (WGS) entry which is preliminary data.</text>
</comment>
<dbReference type="Pfam" id="PF06087">
    <property type="entry name" value="Tyr-DNA_phospho"/>
    <property type="match status" value="2"/>
</dbReference>
<sequence length="654" mass="72978">MDAIGWESLLRTDAPPECTLLRALFTTYDRADERLLVEHALPLFLKLGHEPGGEGAERHYFLIELDCRLRQMHDRIVVISSNTRDEPADEEVVDSAYQWIWRSIRHLTVGSRGRAVQHAKLWLLHWRSPTGTEYLEIVVSSANLTLAALRGQLQAAWRTLIELRAQSSGARRAGWGILTDFVVELASSAGDPHSLDHFVELLGRSDCPEGVSFVASVPGSHSRADLRHTPWGAAGLAKITPAGNGPTSVSIMAPYVGSWNSDALDQWCSSFGGMPKKLRLVCIGKDHPWQRHWLLPAASLSALLKSGASLIRLRRDPAAQHRSDAFHERHRKEDDRWSHAKLYHFRRGNSRRLLVTSANFSMAAWGKSDHGALTIENFELGVCIEQAEWPFEHLERFGDANDIATVANLATRSTPTITWAQAAWDGRQIKVECRCRAPSELSGELCTGTETTRFAGWARLDTTNDLYRANIPYAAEWLSPFVIGLACNDERLRIPIFDERQLAEREITLLPEVDEALMQSLRDQLLFEEYGGGIAPDDQDLDPLGGDIVDQLPIDEDDIEATGAGPSDSYAVPAFVIARRHLAVVDSWSGAVRELSKRQEEDFRRVHLRRDGELLVNALLRQAERDGTSGKTCALGAGLAAEEMQIRLQHFPEE</sequence>
<dbReference type="PANTHER" id="PTHR12415">
    <property type="entry name" value="TYROSYL-DNA PHOSPHODIESTERASE 1"/>
    <property type="match status" value="1"/>
</dbReference>
<dbReference type="GO" id="GO:0003690">
    <property type="term" value="F:double-stranded DNA binding"/>
    <property type="evidence" value="ECO:0007669"/>
    <property type="project" value="TreeGrafter"/>
</dbReference>
<dbReference type="GO" id="GO:0017005">
    <property type="term" value="F:3'-tyrosyl-DNA phosphodiesterase activity"/>
    <property type="evidence" value="ECO:0007669"/>
    <property type="project" value="TreeGrafter"/>
</dbReference>
<feature type="active site" description="Proton donor/acceptor" evidence="6">
    <location>
        <position position="339"/>
    </location>
</feature>
<reference evidence="9 10" key="1">
    <citation type="submission" date="2020-08" db="EMBL/GenBank/DDBJ databases">
        <title>Genomic Encyclopedia of Type Strains, Phase IV (KMG-IV): sequencing the most valuable type-strain genomes for metagenomic binning, comparative biology and taxonomic classification.</title>
        <authorList>
            <person name="Goeker M."/>
        </authorList>
    </citation>
    <scope>NUCLEOTIDE SEQUENCE [LARGE SCALE GENOMIC DNA]</scope>
    <source>
        <strain evidence="9 10">DSM 12706</strain>
    </source>
</reference>